<feature type="compositionally biased region" description="Basic and acidic residues" evidence="1">
    <location>
        <begin position="85"/>
        <end position="98"/>
    </location>
</feature>
<evidence type="ECO:0000313" key="3">
    <source>
        <dbReference type="Proteomes" id="UP000254573"/>
    </source>
</evidence>
<protein>
    <submittedName>
        <fullName evidence="2">Uncharacterized protein</fullName>
    </submittedName>
</protein>
<name>A0A378YQF3_9BURK</name>
<reference evidence="2 3" key="1">
    <citation type="submission" date="2018-06" db="EMBL/GenBank/DDBJ databases">
        <authorList>
            <consortium name="Pathogen Informatics"/>
            <person name="Doyle S."/>
        </authorList>
    </citation>
    <scope>NUCLEOTIDE SEQUENCE [LARGE SCALE GENOMIC DNA]</scope>
    <source>
        <strain evidence="2 3">NCTC13160</strain>
    </source>
</reference>
<gene>
    <name evidence="2" type="ORF">NCTC13160_03201</name>
</gene>
<dbReference type="Proteomes" id="UP000254573">
    <property type="component" value="Unassembled WGS sequence"/>
</dbReference>
<feature type="compositionally biased region" description="Gly residues" evidence="1">
    <location>
        <begin position="690"/>
        <end position="699"/>
    </location>
</feature>
<feature type="compositionally biased region" description="Low complexity" evidence="1">
    <location>
        <begin position="656"/>
        <end position="673"/>
    </location>
</feature>
<feature type="compositionally biased region" description="Low complexity" evidence="1">
    <location>
        <begin position="259"/>
        <end position="272"/>
    </location>
</feature>
<dbReference type="RefSeq" id="WP_038619557.1">
    <property type="nucleotide sequence ID" value="NZ_CP009553.3"/>
</dbReference>
<feature type="compositionally biased region" description="Basic and acidic residues" evidence="1">
    <location>
        <begin position="247"/>
        <end position="256"/>
    </location>
</feature>
<feature type="region of interest" description="Disordered" evidence="1">
    <location>
        <begin position="651"/>
        <end position="701"/>
    </location>
</feature>
<evidence type="ECO:0000313" key="2">
    <source>
        <dbReference type="EMBL" id="SUA79396.1"/>
    </source>
</evidence>
<accession>A0A378YQF3</accession>
<feature type="region of interest" description="Disordered" evidence="1">
    <location>
        <begin position="714"/>
        <end position="747"/>
    </location>
</feature>
<dbReference type="EMBL" id="UGSG01000001">
    <property type="protein sequence ID" value="SUA79396.1"/>
    <property type="molecule type" value="Genomic_DNA"/>
</dbReference>
<organism evidence="2 3">
    <name type="scientific">Pandoraea pnomenusa</name>
    <dbReference type="NCBI Taxonomy" id="93220"/>
    <lineage>
        <taxon>Bacteria</taxon>
        <taxon>Pseudomonadati</taxon>
        <taxon>Pseudomonadota</taxon>
        <taxon>Betaproteobacteria</taxon>
        <taxon>Burkholderiales</taxon>
        <taxon>Burkholderiaceae</taxon>
        <taxon>Pandoraea</taxon>
    </lineage>
</organism>
<proteinExistence type="predicted"/>
<feature type="compositionally biased region" description="Basic and acidic residues" evidence="1">
    <location>
        <begin position="276"/>
        <end position="288"/>
    </location>
</feature>
<sequence>MHSTTHARAIAPTPRYDARFAHHRTPTAFEFRGTFRHARAAHAARDINDTHRSRPAARDAFWPVAFSVLLAANLATPATSALPPSDRRVRHDNNEDYGHGTATMRLGTSAPTSNLTAMPLPDQVIVRPVTRTAIKSDYAMLDILKAVAAARSPFLNTGESLADVYEIASGQPVAPDFRRMLRALTGTLDTATGIVPDVQALRMPAEIADIAADRITGRALDTSRLSGVLQFASPRGQAMHDVPEWRDAPVLPDRDAPGSPAFDAAIASDAAPGRLTESRAAPERDRAGYDTAPDSFAEVSGLDIALHDEPASPRFIQDERRHLSGYAQTLPERWRPKDETARLFVAGGHHYLRGEAGDYRITRGFSDDHWLVDAPRRNQAQVPVTFDPATGRWQAHAPLRLCGGGCGPSRPMTPDSITSSYEDIFAATRHLPDESAQEAIQNAFADVGRLRLLRSNREDLRDLRDNSIVDHRAALSVAMKDINRGASLRKQQRQAAEATAMYYYSRPFAEAFCQENAEVLFYFLLQDGVDQDNLRMITVQPKGRAPHVMVLYSESREFIDILDRSTPQPKAPLREDGVTSSQFAWGAYLARDTTLLLDPWSRYKAISFARADTPQDAVDILDSAFAEIGHRTGYPYTVSVTRPLAARRHAVIGQTSSSTSLGSAASARSSNSAKPEKGERRWSGASGSTGSTGGSGASGAWGASGASAAFNAFAPSSARHTPHASHVRRSPDAARPLSPVAEASSAG</sequence>
<feature type="region of interest" description="Disordered" evidence="1">
    <location>
        <begin position="80"/>
        <end position="105"/>
    </location>
</feature>
<feature type="region of interest" description="Disordered" evidence="1">
    <location>
        <begin position="247"/>
        <end position="290"/>
    </location>
</feature>
<dbReference type="AlphaFoldDB" id="A0A378YQF3"/>
<dbReference type="KEGG" id="ppnm:LV28_16235"/>
<evidence type="ECO:0000256" key="1">
    <source>
        <dbReference type="SAM" id="MobiDB-lite"/>
    </source>
</evidence>